<dbReference type="Proteomes" id="UP001244563">
    <property type="component" value="Unassembled WGS sequence"/>
</dbReference>
<evidence type="ECO:0008006" key="3">
    <source>
        <dbReference type="Google" id="ProtNLM"/>
    </source>
</evidence>
<comment type="caution">
    <text evidence="1">The sequence shown here is derived from an EMBL/GenBank/DDBJ whole genome shotgun (WGS) entry which is preliminary data.</text>
</comment>
<gene>
    <name evidence="1" type="ORF">J2T10_002718</name>
</gene>
<dbReference type="Pfam" id="PF06050">
    <property type="entry name" value="HGD-D"/>
    <property type="match status" value="1"/>
</dbReference>
<organism evidence="1 2">
    <name type="scientific">Paenarthrobacter nicotinovorans</name>
    <name type="common">Arthrobacter nicotinovorans</name>
    <dbReference type="NCBI Taxonomy" id="29320"/>
    <lineage>
        <taxon>Bacteria</taxon>
        <taxon>Bacillati</taxon>
        <taxon>Actinomycetota</taxon>
        <taxon>Actinomycetes</taxon>
        <taxon>Micrococcales</taxon>
        <taxon>Micrococcaceae</taxon>
        <taxon>Paenarthrobacter</taxon>
    </lineage>
</organism>
<reference evidence="1 2" key="1">
    <citation type="submission" date="2023-07" db="EMBL/GenBank/DDBJ databases">
        <title>Sorghum-associated microbial communities from plants grown in Nebraska, USA.</title>
        <authorList>
            <person name="Schachtman D."/>
        </authorList>
    </citation>
    <scope>NUCLEOTIDE SEQUENCE [LARGE SCALE GENOMIC DNA]</scope>
    <source>
        <strain evidence="1 2">CC523</strain>
    </source>
</reference>
<accession>A0ABT9TPR3</accession>
<dbReference type="EMBL" id="JAUSSW010000007">
    <property type="protein sequence ID" value="MDQ0103061.1"/>
    <property type="molecule type" value="Genomic_DNA"/>
</dbReference>
<proteinExistence type="predicted"/>
<sequence length="97" mass="10618">MPPVHLIDLLHLPRESTALYNRRQVAGFATTLSTWTDNPIGQASVAASIAQYQELRRQLKTVQALRRDGHLPGTACLHVAAAAESLPRSRRLNGHAS</sequence>
<dbReference type="InterPro" id="IPR010327">
    <property type="entry name" value="FldB/FldC_alpha/beta"/>
</dbReference>
<evidence type="ECO:0000313" key="1">
    <source>
        <dbReference type="EMBL" id="MDQ0103061.1"/>
    </source>
</evidence>
<evidence type="ECO:0000313" key="2">
    <source>
        <dbReference type="Proteomes" id="UP001244563"/>
    </source>
</evidence>
<keyword evidence="2" id="KW-1185">Reference proteome</keyword>
<protein>
    <recommendedName>
        <fullName evidence="3">Transposase</fullName>
    </recommendedName>
</protein>
<dbReference type="RefSeq" id="WP_064723036.1">
    <property type="nucleotide sequence ID" value="NZ_BDDW01000011.1"/>
</dbReference>
<name>A0ABT9TPR3_PAENI</name>